<evidence type="ECO:0000256" key="4">
    <source>
        <dbReference type="ARBA" id="ARBA00013303"/>
    </source>
</evidence>
<dbReference type="Gene3D" id="1.10.1330.10">
    <property type="entry name" value="Dockerin domain"/>
    <property type="match status" value="1"/>
</dbReference>
<keyword evidence="8 10" id="KW-0326">Glycosidase</keyword>
<dbReference type="InterPro" id="IPR038637">
    <property type="entry name" value="NPCBM_sf"/>
</dbReference>
<dbReference type="SMART" id="SM00560">
    <property type="entry name" value="LamGL"/>
    <property type="match status" value="1"/>
</dbReference>
<dbReference type="InterPro" id="IPR006103">
    <property type="entry name" value="Glyco_hydro_2_cat"/>
</dbReference>
<sequence>MLKLNKKNLALVILGSFLTTIPNNILIREKEVKAREYPDSSMPTLGEEFTGDEWNNNPDVYEINREDSHASFISFSNSNLALEDSKKSVYERGIRTDSEYNKILNGEWDFNLVDKPDDRPSEINENGFDISGWTKISVPSNWQTEGYDYPIYTNVTYPWTGIENPKPPNAPIKYNPVGTYQRTFTVPEEWKKDRRVYISFQGVESAFYVWINGKKVGYGEDSYTADDYDITDYLREGENVVSVQVFRWSDGSWLEDQDFIRLSGIFRDVSIYSTPEIRIRDFKVETELDEYYTDAIMKVDVELVNYLKNNQDLIVEGKLYDENYDEVLGSKIIMNSNFENSTDYNSAATKVKLTSNVNVKNPKKWSAEDPNLYTLVLSLKDSNGNEIEAISKKIGFREFKIQNNQMIINGKPIMFKGVNRHETDPKKGRAISIDSMVKDIEMMKANNINSVRTSHYPNNIAFLELCDEYGLYLIGEANLESHDVRDFLPGDMTEWYGASLDRVKNMVERDKNHPSIVIWSLGNEAGGGETFNILSDWVHDNDKTRPVHYEGDYNDPTVSDIYSHMYLSPKALENIGKQGGKPFILCEYAHAMGNSNGNFDQYMEVFKKYDNLQGGFIWDWVDQALYKDVEFIKYAYDSTINEFKGVIKEGDITDGMSGAGFKGYMMFDKVDELNITGKGLTLEATVRPEGIGQDNVFIAKGDTQFAIKETMNFQNTGNRAIEFFIYDSNGSKWVSASTTEIPSDWLNNWHKIAGTFDGKYIKLYIDGKEVAKTNYNGSITTSDYPLTIGGDAQKNSRSNATIDSVHVYNRALSNYELNDETREYDESAVLWMDFENWKEESASKDGSTEYLAYGGDWGDKPNDGNFCANGMITAERIEKPQLKEIKYGYQNIEITDIKASEGIIGVKNEFLFTNLNKYKMVWELKKDDETIQSDELVLDVDPLEKSDINLKLNKPQIIDNGSEYWLNIRFETTENEKWSESGHIIATEQMKVNFSDECKDIVDVNKMEDVKITKNDDYYLTIKGSEFEVGFDKSKGSINSFKNNGKELLETPIEPNFWRAPVDNDKENGMPNRTGTWRNAGENREITNVIVNCDESNKFVTIEVSAKLPTSTVSDYKNIIKIYGDGEIVITSELKPGDSNLPEIPAIGMKFNMPFEFENLDWYGRGPHENYWDRNKSSHVGVYNSTVEEQFFKYIEPSEMGNKTDIRWLTLTNDDGVGLMISGDPYIEASALHYDEKELESKKHPHELLKSEDIVVKINYKQMGVGGDDSWGARPKPEYTIYPNRDYIYKMVLRPIDKKNQSPMELNKLDAPYEVQIEEKNIDVKTLIGEAPILPKKINVNLTDGTSKDVNIVWEDIDSKLYEEIGVFKINGLIKGSKNKVIANVTVRDVLKVSDVNVQTLIGNRPILPNSIEITYSDGESVVENVTWDEIESDYLEEGEFDVNGLVYTGNKNIEVKALISIVRGDYLSDLSWINASQGWSTPKKDTSVDGNKIKLTDGLNYMSFEKGLGTHADSTIIYDISGKNYDYFEAYIGLDTETGESSDGAIFKVLADNKEIYSSGVIKPKERARLIKLDIKGASKLTLKTLKSGHDWEDHTDWANAMFTYKVKNLSEDLGLLIENSKEVYKNSIEGFNIGEYHYGAKGELNNYIKLAEDVYKDNFSSNEKKKETIILLKNALEKFYSLKIEENTGDFNENGSLEIGDLSIISKHYGKNSIDNSEEWENISKYDLNKDEKIDKYELDFIIYKVLN</sequence>
<dbReference type="SMART" id="SM01038">
    <property type="entry name" value="Bgal_small_N"/>
    <property type="match status" value="1"/>
</dbReference>
<dbReference type="InterPro" id="IPR013320">
    <property type="entry name" value="ConA-like_dom_sf"/>
</dbReference>
<name>A0A2X3E6P7_CLOPF</name>
<dbReference type="InterPro" id="IPR011081">
    <property type="entry name" value="Big_4"/>
</dbReference>
<dbReference type="InterPro" id="IPR006101">
    <property type="entry name" value="Glyco_hydro_2"/>
</dbReference>
<dbReference type="Pfam" id="PF00703">
    <property type="entry name" value="Glyco_hydro_2"/>
    <property type="match status" value="1"/>
</dbReference>
<dbReference type="Pfam" id="PF02836">
    <property type="entry name" value="Glyco_hydro_2_C"/>
    <property type="match status" value="2"/>
</dbReference>
<dbReference type="InterPro" id="IPR036156">
    <property type="entry name" value="Beta-gal/glucu_dom_sf"/>
</dbReference>
<dbReference type="Gene3D" id="2.70.98.10">
    <property type="match status" value="1"/>
</dbReference>
<evidence type="ECO:0000259" key="14">
    <source>
        <dbReference type="SMART" id="SM01038"/>
    </source>
</evidence>
<evidence type="ECO:0000313" key="15">
    <source>
        <dbReference type="EMBL" id="SQC07529.1"/>
    </source>
</evidence>
<keyword evidence="6 10" id="KW-0378">Hydrolase</keyword>
<dbReference type="InterPro" id="IPR013222">
    <property type="entry name" value="Glyco_hyd_98_carb-bd"/>
</dbReference>
<comment type="similarity">
    <text evidence="2 10">Belongs to the glycosyl hydrolase 2 family.</text>
</comment>
<dbReference type="SUPFAM" id="SSF49899">
    <property type="entry name" value="Concanavalin A-like lectins/glucanases"/>
    <property type="match status" value="1"/>
</dbReference>
<dbReference type="FunFam" id="2.60.40.10:FF:000680">
    <property type="entry name" value="Beta-galactosidase"/>
    <property type="match status" value="1"/>
</dbReference>
<protein>
    <recommendedName>
        <fullName evidence="4 10">Beta-galactosidase</fullName>
        <ecNumber evidence="3 10">3.2.1.23</ecNumber>
    </recommendedName>
    <alternativeName>
        <fullName evidence="9 10">Lactase</fullName>
    </alternativeName>
</protein>
<dbReference type="Gene3D" id="2.60.120.200">
    <property type="match status" value="1"/>
</dbReference>
<keyword evidence="7" id="KW-1015">Disulfide bond</keyword>
<dbReference type="GO" id="GO:0030246">
    <property type="term" value="F:carbohydrate binding"/>
    <property type="evidence" value="ECO:0007669"/>
    <property type="project" value="InterPro"/>
</dbReference>
<feature type="domain" description="Beta galactosidase small chain/" evidence="14">
    <location>
        <begin position="1021"/>
        <end position="1294"/>
    </location>
</feature>
<dbReference type="Gene3D" id="2.60.120.260">
    <property type="entry name" value="Galactose-binding domain-like"/>
    <property type="match status" value="1"/>
</dbReference>
<dbReference type="EC" id="3.2.1.23" evidence="3 10"/>
<dbReference type="SUPFAM" id="SSF51445">
    <property type="entry name" value="(Trans)glycosidases"/>
    <property type="match status" value="1"/>
</dbReference>
<dbReference type="InterPro" id="IPR002105">
    <property type="entry name" value="Dockerin_1_rpt"/>
</dbReference>
<dbReference type="RefSeq" id="WP_111945800.1">
    <property type="nucleotide sequence ID" value="NZ_CATNYA010000002.1"/>
</dbReference>
<dbReference type="GO" id="GO:0005990">
    <property type="term" value="P:lactose catabolic process"/>
    <property type="evidence" value="ECO:0007669"/>
    <property type="project" value="TreeGrafter"/>
</dbReference>
<dbReference type="SUPFAM" id="SSF74650">
    <property type="entry name" value="Galactose mutarotase-like"/>
    <property type="match status" value="1"/>
</dbReference>
<dbReference type="PANTHER" id="PTHR46323:SF2">
    <property type="entry name" value="BETA-GALACTOSIDASE"/>
    <property type="match status" value="1"/>
</dbReference>
<dbReference type="InterPro" id="IPR004199">
    <property type="entry name" value="B-gal_small/dom_5"/>
</dbReference>
<dbReference type="InterPro" id="IPR006558">
    <property type="entry name" value="LamG-like"/>
</dbReference>
<evidence type="ECO:0000256" key="5">
    <source>
        <dbReference type="ARBA" id="ARBA00022729"/>
    </source>
</evidence>
<dbReference type="InterPro" id="IPR008979">
    <property type="entry name" value="Galactose-bd-like_sf"/>
</dbReference>
<dbReference type="PROSITE" id="PS00719">
    <property type="entry name" value="GLYCOSYL_HYDROL_F2_1"/>
    <property type="match status" value="1"/>
</dbReference>
<dbReference type="Gene3D" id="2.60.120.1060">
    <property type="entry name" value="NPCBM/NEW2 domain"/>
    <property type="match status" value="1"/>
</dbReference>
<feature type="domain" description="LamG-like jellyroll fold" evidence="12">
    <location>
        <begin position="678"/>
        <end position="815"/>
    </location>
</feature>
<gene>
    <name evidence="15" type="primary">lacZ_2</name>
    <name evidence="15" type="ORF">NCTC8081_01660</name>
</gene>
<comment type="catalytic activity">
    <reaction evidence="1 10">
        <text>Hydrolysis of terminal non-reducing beta-D-galactose residues in beta-D-galactosides.</text>
        <dbReference type="EC" id="3.2.1.23"/>
    </reaction>
</comment>
<evidence type="ECO:0000256" key="7">
    <source>
        <dbReference type="ARBA" id="ARBA00023157"/>
    </source>
</evidence>
<dbReference type="Pfam" id="PF00404">
    <property type="entry name" value="Dockerin_1"/>
    <property type="match status" value="1"/>
</dbReference>
<evidence type="ECO:0000256" key="8">
    <source>
        <dbReference type="ARBA" id="ARBA00023295"/>
    </source>
</evidence>
<dbReference type="Pfam" id="PF02929">
    <property type="entry name" value="Bgal_small_N"/>
    <property type="match status" value="1"/>
</dbReference>
<dbReference type="InterPro" id="IPR006104">
    <property type="entry name" value="Glyco_hydro_2_N"/>
</dbReference>
<evidence type="ECO:0000256" key="2">
    <source>
        <dbReference type="ARBA" id="ARBA00007401"/>
    </source>
</evidence>
<keyword evidence="5" id="KW-0732">Signal</keyword>
<dbReference type="InterPro" id="IPR032312">
    <property type="entry name" value="LacZ_4"/>
</dbReference>
<dbReference type="InterPro" id="IPR036439">
    <property type="entry name" value="Dockerin_dom_sf"/>
</dbReference>
<dbReference type="InterPro" id="IPR014718">
    <property type="entry name" value="GH-type_carb-bd"/>
</dbReference>
<dbReference type="Gene3D" id="2.60.40.10">
    <property type="entry name" value="Immunoglobulins"/>
    <property type="match status" value="2"/>
</dbReference>
<dbReference type="GO" id="GO:0000272">
    <property type="term" value="P:polysaccharide catabolic process"/>
    <property type="evidence" value="ECO:0007669"/>
    <property type="project" value="InterPro"/>
</dbReference>
<dbReference type="Pfam" id="PF07532">
    <property type="entry name" value="Big_4"/>
    <property type="match status" value="2"/>
</dbReference>
<dbReference type="GO" id="GO:0009341">
    <property type="term" value="C:beta-galactosidase complex"/>
    <property type="evidence" value="ECO:0007669"/>
    <property type="project" value="InterPro"/>
</dbReference>
<dbReference type="InterPro" id="IPR023230">
    <property type="entry name" value="Glyco_hydro_2_CS"/>
</dbReference>
<dbReference type="InterPro" id="IPR050347">
    <property type="entry name" value="Bact_Beta-galactosidase"/>
</dbReference>
<dbReference type="PROSITE" id="PS00608">
    <property type="entry name" value="GLYCOSYL_HYDROL_F2_2"/>
    <property type="match status" value="1"/>
</dbReference>
<dbReference type="SUPFAM" id="SSF49785">
    <property type="entry name" value="Galactose-binding domain-like"/>
    <property type="match status" value="2"/>
</dbReference>
<dbReference type="InterPro" id="IPR006102">
    <property type="entry name" value="Ig-like_GH2"/>
</dbReference>
<dbReference type="Gene3D" id="1.20.1270.90">
    <property type="entry name" value="AF1782-like"/>
    <property type="match status" value="1"/>
</dbReference>
<reference evidence="15 16" key="1">
    <citation type="submission" date="2018-06" db="EMBL/GenBank/DDBJ databases">
        <authorList>
            <consortium name="Pathogen Informatics"/>
            <person name="Doyle S."/>
        </authorList>
    </citation>
    <scope>NUCLEOTIDE SEQUENCE [LARGE SCALE GENOMIC DNA]</scope>
    <source>
        <strain evidence="15 16">NCTC8081</strain>
    </source>
</reference>
<dbReference type="Pfam" id="PF13385">
    <property type="entry name" value="Laminin_G_3"/>
    <property type="match status" value="1"/>
</dbReference>
<dbReference type="InterPro" id="IPR013783">
    <property type="entry name" value="Ig-like_fold"/>
</dbReference>
<feature type="region of interest" description="Disordered" evidence="11">
    <location>
        <begin position="1059"/>
        <end position="1078"/>
    </location>
</feature>
<dbReference type="Pfam" id="PF16353">
    <property type="entry name" value="LacZ_4"/>
    <property type="match status" value="1"/>
</dbReference>
<dbReference type="Gene3D" id="3.20.20.80">
    <property type="entry name" value="Glycosidases"/>
    <property type="match status" value="1"/>
</dbReference>
<accession>A0A2X3E6P7</accession>
<dbReference type="InterPro" id="IPR023232">
    <property type="entry name" value="Glyco_hydro_2_AS"/>
</dbReference>
<evidence type="ECO:0000256" key="11">
    <source>
        <dbReference type="SAM" id="MobiDB-lite"/>
    </source>
</evidence>
<dbReference type="InterPro" id="IPR017853">
    <property type="entry name" value="GH"/>
</dbReference>
<evidence type="ECO:0000259" key="13">
    <source>
        <dbReference type="SMART" id="SM00776"/>
    </source>
</evidence>
<dbReference type="Pfam" id="PF02837">
    <property type="entry name" value="Glyco_hydro_2_N"/>
    <property type="match status" value="1"/>
</dbReference>
<evidence type="ECO:0000256" key="6">
    <source>
        <dbReference type="ARBA" id="ARBA00022801"/>
    </source>
</evidence>
<dbReference type="PANTHER" id="PTHR46323">
    <property type="entry name" value="BETA-GALACTOSIDASE"/>
    <property type="match status" value="1"/>
</dbReference>
<dbReference type="SMART" id="SM00776">
    <property type="entry name" value="NPCBM"/>
    <property type="match status" value="1"/>
</dbReference>
<evidence type="ECO:0000259" key="12">
    <source>
        <dbReference type="SMART" id="SM00560"/>
    </source>
</evidence>
<evidence type="ECO:0000256" key="3">
    <source>
        <dbReference type="ARBA" id="ARBA00012756"/>
    </source>
</evidence>
<evidence type="ECO:0000313" key="16">
    <source>
        <dbReference type="Proteomes" id="UP000250234"/>
    </source>
</evidence>
<evidence type="ECO:0000256" key="9">
    <source>
        <dbReference type="ARBA" id="ARBA00032230"/>
    </source>
</evidence>
<proteinExistence type="inferred from homology"/>
<dbReference type="PRINTS" id="PR00132">
    <property type="entry name" value="GLHYDRLASE2"/>
</dbReference>
<dbReference type="Pfam" id="PF08305">
    <property type="entry name" value="NPCBM"/>
    <property type="match status" value="1"/>
</dbReference>
<dbReference type="SUPFAM" id="SSF49303">
    <property type="entry name" value="beta-Galactosidase/glucuronidase domain"/>
    <property type="match status" value="2"/>
</dbReference>
<dbReference type="InterPro" id="IPR011013">
    <property type="entry name" value="Gal_mutarotase_sf_dom"/>
</dbReference>
<feature type="domain" description="Glycosyl hydrolase family 98 putative carbohydrate-binding module" evidence="13">
    <location>
        <begin position="1462"/>
        <end position="1606"/>
    </location>
</feature>
<evidence type="ECO:0000256" key="1">
    <source>
        <dbReference type="ARBA" id="ARBA00001412"/>
    </source>
</evidence>
<dbReference type="Proteomes" id="UP000250234">
    <property type="component" value="Unassembled WGS sequence"/>
</dbReference>
<dbReference type="GO" id="GO:0004565">
    <property type="term" value="F:beta-galactosidase activity"/>
    <property type="evidence" value="ECO:0007669"/>
    <property type="project" value="UniProtKB-EC"/>
</dbReference>
<evidence type="ECO:0000256" key="10">
    <source>
        <dbReference type="RuleBase" id="RU361154"/>
    </source>
</evidence>
<dbReference type="EMBL" id="UAWO01000002">
    <property type="protein sequence ID" value="SQC07529.1"/>
    <property type="molecule type" value="Genomic_DNA"/>
</dbReference>
<organism evidence="15 16">
    <name type="scientific">Clostridium perfringens</name>
    <dbReference type="NCBI Taxonomy" id="1502"/>
    <lineage>
        <taxon>Bacteria</taxon>
        <taxon>Bacillati</taxon>
        <taxon>Bacillota</taxon>
        <taxon>Clostridia</taxon>
        <taxon>Eubacteriales</taxon>
        <taxon>Clostridiaceae</taxon>
        <taxon>Clostridium</taxon>
    </lineage>
</organism>